<dbReference type="SUPFAM" id="SSF57667">
    <property type="entry name" value="beta-beta-alpha zinc fingers"/>
    <property type="match status" value="4"/>
</dbReference>
<proteinExistence type="predicted"/>
<dbReference type="InterPro" id="IPR013087">
    <property type="entry name" value="Znf_C2H2_type"/>
</dbReference>
<protein>
    <recommendedName>
        <fullName evidence="6">C2H2-type domain-containing protein</fullName>
    </recommendedName>
</protein>
<evidence type="ECO:0000313" key="7">
    <source>
        <dbReference type="EMBL" id="KAL3395718.1"/>
    </source>
</evidence>
<gene>
    <name evidence="7" type="ORF">TKK_010252</name>
</gene>
<dbReference type="SMART" id="SM00355">
    <property type="entry name" value="ZnF_C2H2"/>
    <property type="match status" value="6"/>
</dbReference>
<evidence type="ECO:0000256" key="1">
    <source>
        <dbReference type="ARBA" id="ARBA00022723"/>
    </source>
</evidence>
<dbReference type="Proteomes" id="UP001627154">
    <property type="component" value="Unassembled WGS sequence"/>
</dbReference>
<dbReference type="EMBL" id="JBJJXI010000078">
    <property type="protein sequence ID" value="KAL3395718.1"/>
    <property type="molecule type" value="Genomic_DNA"/>
</dbReference>
<keyword evidence="3 5" id="KW-0863">Zinc-finger</keyword>
<dbReference type="InterPro" id="IPR036236">
    <property type="entry name" value="Znf_C2H2_sf"/>
</dbReference>
<evidence type="ECO:0000313" key="8">
    <source>
        <dbReference type="Proteomes" id="UP001627154"/>
    </source>
</evidence>
<evidence type="ECO:0000259" key="6">
    <source>
        <dbReference type="PROSITE" id="PS50157"/>
    </source>
</evidence>
<keyword evidence="2" id="KW-0677">Repeat</keyword>
<comment type="caution">
    <text evidence="7">The sequence shown here is derived from an EMBL/GenBank/DDBJ whole genome shotgun (WGS) entry which is preliminary data.</text>
</comment>
<feature type="domain" description="C2H2-type" evidence="6">
    <location>
        <begin position="40"/>
        <end position="68"/>
    </location>
</feature>
<reference evidence="7 8" key="1">
    <citation type="journal article" date="2024" name="bioRxiv">
        <title>A reference genome for Trichogramma kaykai: A tiny desert-dwelling parasitoid wasp with competing sex-ratio distorters.</title>
        <authorList>
            <person name="Culotta J."/>
            <person name="Lindsey A.R."/>
        </authorList>
    </citation>
    <scope>NUCLEOTIDE SEQUENCE [LARGE SCALE GENOMIC DNA]</scope>
    <source>
        <strain evidence="7 8">KSX58</strain>
    </source>
</reference>
<dbReference type="Gene3D" id="3.30.160.60">
    <property type="entry name" value="Classic Zinc Finger"/>
    <property type="match status" value="3"/>
</dbReference>
<dbReference type="AlphaFoldDB" id="A0ABD2WT35"/>
<evidence type="ECO:0000256" key="4">
    <source>
        <dbReference type="ARBA" id="ARBA00022833"/>
    </source>
</evidence>
<evidence type="ECO:0000256" key="5">
    <source>
        <dbReference type="PROSITE-ProRule" id="PRU00042"/>
    </source>
</evidence>
<keyword evidence="8" id="KW-1185">Reference proteome</keyword>
<dbReference type="PROSITE" id="PS00028">
    <property type="entry name" value="ZINC_FINGER_C2H2_1"/>
    <property type="match status" value="5"/>
</dbReference>
<feature type="domain" description="C2H2-type" evidence="6">
    <location>
        <begin position="157"/>
        <end position="185"/>
    </location>
</feature>
<dbReference type="Pfam" id="PF00096">
    <property type="entry name" value="zf-C2H2"/>
    <property type="match status" value="2"/>
</dbReference>
<evidence type="ECO:0000256" key="3">
    <source>
        <dbReference type="ARBA" id="ARBA00022771"/>
    </source>
</evidence>
<dbReference type="PROSITE" id="PS50157">
    <property type="entry name" value="ZINC_FINGER_C2H2_2"/>
    <property type="match status" value="5"/>
</dbReference>
<feature type="domain" description="C2H2-type" evidence="6">
    <location>
        <begin position="11"/>
        <end position="34"/>
    </location>
</feature>
<organism evidence="7 8">
    <name type="scientific">Trichogramma kaykai</name>
    <dbReference type="NCBI Taxonomy" id="54128"/>
    <lineage>
        <taxon>Eukaryota</taxon>
        <taxon>Metazoa</taxon>
        <taxon>Ecdysozoa</taxon>
        <taxon>Arthropoda</taxon>
        <taxon>Hexapoda</taxon>
        <taxon>Insecta</taxon>
        <taxon>Pterygota</taxon>
        <taxon>Neoptera</taxon>
        <taxon>Endopterygota</taxon>
        <taxon>Hymenoptera</taxon>
        <taxon>Apocrita</taxon>
        <taxon>Proctotrupomorpha</taxon>
        <taxon>Chalcidoidea</taxon>
        <taxon>Trichogrammatidae</taxon>
        <taxon>Trichogramma</taxon>
    </lineage>
</organism>
<dbReference type="GO" id="GO:0008270">
    <property type="term" value="F:zinc ion binding"/>
    <property type="evidence" value="ECO:0007669"/>
    <property type="project" value="UniProtKB-KW"/>
</dbReference>
<feature type="domain" description="C2H2-type" evidence="6">
    <location>
        <begin position="99"/>
        <end position="127"/>
    </location>
</feature>
<sequence length="727" mass="84349">MDIVEDRTKTFKCLQCDHKFIHPTTLKRHVEKIHNDNFFFKCTVCHKKFSKSFDLNAHIKSVHEKLKELKCDQCDEKFTRALDLDKHIRTQHNSIKKLLKCFTCGAAFSRHCNLEMHVKTVHTNSNSFEYIICDKKFNSQNTLKTHIEKIHVGNVNHECQKCHKKFYKIENYKKHINIAHPEMNEYPEFKRNIHDEKSSNINSIHVNMNELSNKMKMEKSPEKVVNEKLSTDHTCDMLHQESNVKISKSNEPYQNLVISTNAMNVKDICQESHNQGSQQTINDLKTENSLIHTVEENNPNQDLKAIGVPQNLYIKDSTIGTFYSTEEKGSNNAAMWNIVSKNSVQIQCFNHNLSPTQTIEANVVDQNSNQIEYINNTYSQNHSTVRNLNAHMKFHNDKNLPNVNSSHETKFSNEEYSSNSIYGADRVGQNILNSEFIVINHAPQLMPSYNGRCLPDVSNMKNVENKANPYCHQTAAVDGGFLPAVINSQPVTNFNDNYLPNISNTKNFVCHTPRQATCFNEFFPQVVNIENTRESTNTESYCSIKEEPSVSFKNYEQTFPSESSNQDVPMNFEPTNMFVENVRQSTPFEIFNEYSKIKNFNEVIPNNNIEKESVYDKTKFVDNQELNHVPFTCSETENFLDDVFHYYIDEFDKLIHGNDENQLNNLLDELNKTSPDMKFENILDKIDHFNMKMDALPGKFMENLFEMVNFIEQVENVKNGFDSNIYL</sequence>
<accession>A0ABD2WT35</accession>
<evidence type="ECO:0000256" key="2">
    <source>
        <dbReference type="ARBA" id="ARBA00022737"/>
    </source>
</evidence>
<dbReference type="PANTHER" id="PTHR24379:SF121">
    <property type="entry name" value="C2H2-TYPE DOMAIN-CONTAINING PROTEIN"/>
    <property type="match status" value="1"/>
</dbReference>
<feature type="domain" description="C2H2-type" evidence="6">
    <location>
        <begin position="69"/>
        <end position="97"/>
    </location>
</feature>
<dbReference type="PANTHER" id="PTHR24379">
    <property type="entry name" value="KRAB AND ZINC FINGER DOMAIN-CONTAINING"/>
    <property type="match status" value="1"/>
</dbReference>
<name>A0ABD2WT35_9HYME</name>
<keyword evidence="4" id="KW-0862">Zinc</keyword>
<keyword evidence="1" id="KW-0479">Metal-binding</keyword>